<evidence type="ECO:0000313" key="2">
    <source>
        <dbReference type="EMBL" id="UYC82699.1"/>
    </source>
</evidence>
<accession>A0A9Q9T5C0</accession>
<dbReference type="InterPro" id="IPR036615">
    <property type="entry name" value="Mur_ligase_C_dom_sf"/>
</dbReference>
<proteinExistence type="predicted"/>
<dbReference type="KEGG" id="cpoi:OE229_17865"/>
<sequence>MIILDAAHNPHGARSLASTLADLAQGHVVIAVLGVLADEDAAGIVNALSTAVDHFIITASHPDRAVPPAKLANLVSEVVGKDRVTVAPDTSDALTQARRQLEQASSRNDGLIVVTGSITLIGEALDILDPAARLSTNDGS</sequence>
<dbReference type="EMBL" id="CP106880">
    <property type="protein sequence ID" value="UYC82699.1"/>
    <property type="molecule type" value="Genomic_DNA"/>
</dbReference>
<feature type="domain" description="Mur ligase C-terminal" evidence="1">
    <location>
        <begin position="2"/>
        <end position="117"/>
    </location>
</feature>
<evidence type="ECO:0000259" key="1">
    <source>
        <dbReference type="Pfam" id="PF02875"/>
    </source>
</evidence>
<evidence type="ECO:0000313" key="3">
    <source>
        <dbReference type="Proteomes" id="UP001062223"/>
    </source>
</evidence>
<reference evidence="2" key="1">
    <citation type="submission" date="2022-09" db="EMBL/GenBank/DDBJ databases">
        <title>Taxonomy of Curtobacterium flaccumfaciens.</title>
        <authorList>
            <person name="Osdaghi E."/>
            <person name="Taghavi S.M."/>
            <person name="Hamidizade M."/>
            <person name="Abachi H."/>
            <person name="Fazliarab A."/>
            <person name="Baeyen S."/>
            <person name="Portier P."/>
            <person name="Van Vaerenbergh J."/>
            <person name="Jacques M.-A."/>
        </authorList>
    </citation>
    <scope>NUCLEOTIDE SEQUENCE</scope>
    <source>
        <strain evidence="2">AGQB46</strain>
        <plasmid evidence="2">unnamed</plasmid>
    </source>
</reference>
<dbReference type="AlphaFoldDB" id="A0A9Q9T5C0"/>
<dbReference type="Gene3D" id="3.90.190.20">
    <property type="entry name" value="Mur ligase, C-terminal domain"/>
    <property type="match status" value="1"/>
</dbReference>
<gene>
    <name evidence="2" type="ORF">OE229_17865</name>
</gene>
<protein>
    <recommendedName>
        <fullName evidence="1">Mur ligase C-terminal domain-containing protein</fullName>
    </recommendedName>
</protein>
<dbReference type="GO" id="GO:0016881">
    <property type="term" value="F:acid-amino acid ligase activity"/>
    <property type="evidence" value="ECO:0007669"/>
    <property type="project" value="InterPro"/>
</dbReference>
<dbReference type="InterPro" id="IPR004101">
    <property type="entry name" value="Mur_ligase_C"/>
</dbReference>
<dbReference type="Proteomes" id="UP001062223">
    <property type="component" value="Plasmid unnamed"/>
</dbReference>
<dbReference type="RefSeq" id="WP_262140207.1">
    <property type="nucleotide sequence ID" value="NZ_CP106880.1"/>
</dbReference>
<geneLocation type="plasmid" evidence="2 3">
    <name>unnamed</name>
</geneLocation>
<organism evidence="2 3">
    <name type="scientific">Curtobacterium poinsettiae</name>
    <dbReference type="NCBI Taxonomy" id="159612"/>
    <lineage>
        <taxon>Bacteria</taxon>
        <taxon>Bacillati</taxon>
        <taxon>Actinomycetota</taxon>
        <taxon>Actinomycetes</taxon>
        <taxon>Micrococcales</taxon>
        <taxon>Microbacteriaceae</taxon>
        <taxon>Curtobacterium</taxon>
    </lineage>
</organism>
<dbReference type="Pfam" id="PF02875">
    <property type="entry name" value="Mur_ligase_C"/>
    <property type="match status" value="1"/>
</dbReference>
<dbReference type="SUPFAM" id="SSF53244">
    <property type="entry name" value="MurD-like peptide ligases, peptide-binding domain"/>
    <property type="match status" value="1"/>
</dbReference>
<name>A0A9Q9T5C0_9MICO</name>
<keyword evidence="2" id="KW-0614">Plasmid</keyword>